<dbReference type="GeneID" id="19319447"/>
<feature type="region of interest" description="Disordered" evidence="1">
    <location>
        <begin position="522"/>
        <end position="630"/>
    </location>
</feature>
<dbReference type="KEGG" id="pfp:PFL1_05354"/>
<proteinExistence type="predicted"/>
<feature type="compositionally biased region" description="Basic and acidic residues" evidence="1">
    <location>
        <begin position="382"/>
        <end position="398"/>
    </location>
</feature>
<feature type="compositionally biased region" description="Polar residues" evidence="1">
    <location>
        <begin position="535"/>
        <end position="552"/>
    </location>
</feature>
<dbReference type="EMBL" id="KE361641">
    <property type="protein sequence ID" value="EPQ27070.1"/>
    <property type="molecule type" value="Genomic_DNA"/>
</dbReference>
<dbReference type="Proteomes" id="UP000053664">
    <property type="component" value="Unassembled WGS sequence"/>
</dbReference>
<dbReference type="RefSeq" id="XP_007881077.1">
    <property type="nucleotide sequence ID" value="XM_007882886.1"/>
</dbReference>
<evidence type="ECO:0000256" key="1">
    <source>
        <dbReference type="SAM" id="MobiDB-lite"/>
    </source>
</evidence>
<dbReference type="AlphaFoldDB" id="A0A061H522"/>
<protein>
    <submittedName>
        <fullName evidence="2">Uncharacterized protein</fullName>
    </submittedName>
</protein>
<accession>A0A061H522</accession>
<name>A0A061H522_9BASI</name>
<feature type="compositionally biased region" description="Polar residues" evidence="1">
    <location>
        <begin position="358"/>
        <end position="370"/>
    </location>
</feature>
<reference evidence="2 3" key="1">
    <citation type="journal article" date="2013" name="Plant Cell">
        <title>The transition from a phytopathogenic smut ancestor to an anamorphic biocontrol agent deciphered by comparative whole-genome analysis.</title>
        <authorList>
            <person name="Lefebvre F."/>
            <person name="Joly D.L."/>
            <person name="Labbe C."/>
            <person name="Teichmann B."/>
            <person name="Linning R."/>
            <person name="Belzile F."/>
            <person name="Bakkeren G."/>
            <person name="Belanger R.R."/>
        </authorList>
    </citation>
    <scope>NUCLEOTIDE SEQUENCE [LARGE SCALE GENOMIC DNA]</scope>
    <source>
        <strain evidence="2 3">PF-1</strain>
    </source>
</reference>
<sequence length="630" mass="67538">MLEKKSNNFLAHARVGHKKLVRRQAPAAPSATDCSAGGLYVSPAAGDVVDSSVKTLVTWNRACLASDVKNIDIYVYAPQLSNATTPFQRYTGVPVSQKDYKIKLEPRWWVNDVHQDKNASFSFNIVPAGNEPWDSANPMGPTWTAQYIVPANGKIPADAERDPSLKQKLVSAFVEDGKLNASGKTAAIVCPIIVVVCVVALLVRRLHIKRNNKTVDWAEQMDKRMSRISVDWQQGGDGSAGPIPGTRPASYMARVSHDVGGGNMAGRGAGNRVPREMSEVSPAFATEGEMREARPRGMSMYDEGNRSSRISFAGNTRGDRISKISFANSSEAHGGLRGGLGGNAGAHRSSASLPRLGQNGNRRSQMQTESYYDPDAPAVPQLDERFRSSHDTRRESRFSDGLVYADDDEDDDEILMSPTQNDGPMPLGHGDVDRMRKSLDAGRSLGAPSSSSPSSSRPVHGHQAADANQRDSMLEYPALSMMTSGREESDGRDMFGSNGARPDSSISDAGRYIDHAHYNGSGSSGPALAPDHPNFASSVARQPSPAVSSQTGMAPPVNFSSPDEAMKHYASLRAAAGSAAAETQAPTSMRSLYTPDALPGHRTQASVAGSSLNEDDVVGYNEMLDHGHSR</sequence>
<feature type="compositionally biased region" description="Polar residues" evidence="1">
    <location>
        <begin position="603"/>
        <end position="612"/>
    </location>
</feature>
<feature type="region of interest" description="Disordered" evidence="1">
    <location>
        <begin position="330"/>
        <end position="508"/>
    </location>
</feature>
<organism evidence="2 3">
    <name type="scientific">Pseudozyma flocculosa PF-1</name>
    <dbReference type="NCBI Taxonomy" id="1277687"/>
    <lineage>
        <taxon>Eukaryota</taxon>
        <taxon>Fungi</taxon>
        <taxon>Dikarya</taxon>
        <taxon>Basidiomycota</taxon>
        <taxon>Ustilaginomycotina</taxon>
        <taxon>Ustilaginomycetes</taxon>
        <taxon>Ustilaginales</taxon>
        <taxon>Ustilaginaceae</taxon>
        <taxon>Pseudozyma</taxon>
    </lineage>
</organism>
<dbReference type="HOGENOM" id="CLU_027355_0_0_1"/>
<feature type="compositionally biased region" description="Basic and acidic residues" evidence="1">
    <location>
        <begin position="430"/>
        <end position="440"/>
    </location>
</feature>
<feature type="compositionally biased region" description="Acidic residues" evidence="1">
    <location>
        <begin position="405"/>
        <end position="414"/>
    </location>
</feature>
<evidence type="ECO:0000313" key="3">
    <source>
        <dbReference type="Proteomes" id="UP000053664"/>
    </source>
</evidence>
<feature type="compositionally biased region" description="Gly residues" evidence="1">
    <location>
        <begin position="335"/>
        <end position="344"/>
    </location>
</feature>
<evidence type="ECO:0000313" key="2">
    <source>
        <dbReference type="EMBL" id="EPQ27070.1"/>
    </source>
</evidence>
<gene>
    <name evidence="2" type="ORF">PFL1_05354</name>
</gene>
<dbReference type="eggNOG" id="ENOG502S31E">
    <property type="taxonomic scope" value="Eukaryota"/>
</dbReference>
<feature type="compositionally biased region" description="Low complexity" evidence="1">
    <location>
        <begin position="571"/>
        <end position="585"/>
    </location>
</feature>
<dbReference type="OrthoDB" id="3363836at2759"/>